<dbReference type="InterPro" id="IPR025266">
    <property type="entry name" value="TerB_N"/>
</dbReference>
<evidence type="ECO:0000313" key="8">
    <source>
        <dbReference type="EMBL" id="MBD7985955.1"/>
    </source>
</evidence>
<gene>
    <name evidence="8" type="ORF">H9649_15395</name>
</gene>
<dbReference type="InterPro" id="IPR007829">
    <property type="entry name" value="TM2"/>
</dbReference>
<feature type="domain" description="TerB N-terminal" evidence="7">
    <location>
        <begin position="158"/>
        <end position="289"/>
    </location>
</feature>
<keyword evidence="4 5" id="KW-0472">Membrane</keyword>
<protein>
    <submittedName>
        <fullName evidence="8">TerB N-terminal domain-containing protein</fullName>
    </submittedName>
</protein>
<accession>A0ABR8UD34</accession>
<keyword evidence="2 5" id="KW-0812">Transmembrane</keyword>
<evidence type="ECO:0000256" key="4">
    <source>
        <dbReference type="ARBA" id="ARBA00023136"/>
    </source>
</evidence>
<dbReference type="Pfam" id="PF13208">
    <property type="entry name" value="TerB_N"/>
    <property type="match status" value="1"/>
</dbReference>
<comment type="subcellular location">
    <subcellularLocation>
        <location evidence="1">Membrane</location>
        <topology evidence="1">Multi-pass membrane protein</topology>
    </subcellularLocation>
</comment>
<evidence type="ECO:0000259" key="7">
    <source>
        <dbReference type="Pfam" id="PF13208"/>
    </source>
</evidence>
<dbReference type="EMBL" id="JACSQN010000018">
    <property type="protein sequence ID" value="MBD7985955.1"/>
    <property type="molecule type" value="Genomic_DNA"/>
</dbReference>
<keyword evidence="3 5" id="KW-1133">Transmembrane helix</keyword>
<evidence type="ECO:0000259" key="6">
    <source>
        <dbReference type="Pfam" id="PF05154"/>
    </source>
</evidence>
<proteinExistence type="predicted"/>
<comment type="caution">
    <text evidence="8">The sequence shown here is derived from an EMBL/GenBank/DDBJ whole genome shotgun (WGS) entry which is preliminary data.</text>
</comment>
<feature type="transmembrane region" description="Helical" evidence="5">
    <location>
        <begin position="9"/>
        <end position="27"/>
    </location>
</feature>
<evidence type="ECO:0000256" key="1">
    <source>
        <dbReference type="ARBA" id="ARBA00004141"/>
    </source>
</evidence>
<keyword evidence="9" id="KW-1185">Reference proteome</keyword>
<dbReference type="Proteomes" id="UP000626786">
    <property type="component" value="Unassembled WGS sequence"/>
</dbReference>
<evidence type="ECO:0000256" key="3">
    <source>
        <dbReference type="ARBA" id="ARBA00022989"/>
    </source>
</evidence>
<dbReference type="Pfam" id="PF05154">
    <property type="entry name" value="TM2"/>
    <property type="match status" value="1"/>
</dbReference>
<reference evidence="8 9" key="1">
    <citation type="submission" date="2020-08" db="EMBL/GenBank/DDBJ databases">
        <title>A Genomic Blueprint of the Chicken Gut Microbiome.</title>
        <authorList>
            <person name="Gilroy R."/>
            <person name="Ravi A."/>
            <person name="Getino M."/>
            <person name="Pursley I."/>
            <person name="Horton D.L."/>
            <person name="Alikhan N.-F."/>
            <person name="Baker D."/>
            <person name="Gharbi K."/>
            <person name="Hall N."/>
            <person name="Watson M."/>
            <person name="Adriaenssens E.M."/>
            <person name="Foster-Nyarko E."/>
            <person name="Jarju S."/>
            <person name="Secka A."/>
            <person name="Antonio M."/>
            <person name="Oren A."/>
            <person name="Chaudhuri R."/>
            <person name="La Ragione R.M."/>
            <person name="Hildebrand F."/>
            <person name="Pallen M.J."/>
        </authorList>
    </citation>
    <scope>NUCLEOTIDE SEQUENCE [LARGE SCALE GENOMIC DNA]</scope>
    <source>
        <strain evidence="8 9">Sa2YVA2</strain>
    </source>
</reference>
<dbReference type="RefSeq" id="WP_191695784.1">
    <property type="nucleotide sequence ID" value="NZ_JACSQN010000018.1"/>
</dbReference>
<organism evidence="8 9">
    <name type="scientific">Sporosarcina quadrami</name>
    <dbReference type="NCBI Taxonomy" id="2762234"/>
    <lineage>
        <taxon>Bacteria</taxon>
        <taxon>Bacillati</taxon>
        <taxon>Bacillota</taxon>
        <taxon>Bacilli</taxon>
        <taxon>Bacillales</taxon>
        <taxon>Caryophanaceae</taxon>
        <taxon>Sporosarcina</taxon>
    </lineage>
</organism>
<sequence>MPAYKYKATGYILALLVGGIGAHHFYYRNYVRGTLYLLFCWTFIPIILGWVDMFFIAKWNDKINLRINEVMRSSQKSTIRKPSVLTNATLSVADKPENSTLSSEEQIHKLSQEYSLPIGHDIILSKYAHLTTPKYIEDNVRALVKPTKEKNQTGFIITYSNSQQDFAKDSYKYRNKKHSNVPEIPLKEYWTTFSKLNERQLKWYFYWREQVLKGNYLDVDLSYLILFTYELINYTFHQKAAFNVSMLVKLHDNYIERIPKVANYLPEWIADMLMELSEEELAKEWRNEVETLPSLYSQLIEKKEILEKISIPTWRPYFRNLRETVFFSNNKSKIYKTFKESIPLLKSYHEEQGNSLEDVWFERAEQRNVRPLFRSAVLARDVDDVHIYTTTYVPTEMLYNEITALFKMAENVTRLLNGEKREIKVESGILPDDFQQRIVERLEKAKRTNKRFTVVQEVGSVQGGSGIPQPDIGNESAEELDDLNRFAAIQFNDEIIEEKANENKALQEEFLTFFESHSFNNDVSQSTESTLKQNALERAEDSSISVADNSSEVILLPKEEIALFKQHQFLESIEVGEGDLNEFIESLTTIEMEFLSRFENEQFNGEEAKMFLKQRGQMLGMVLSTMNEKANEFLGDNLLEEMSERIILYEEFGKVTLLAKERAILEN</sequence>
<evidence type="ECO:0000256" key="2">
    <source>
        <dbReference type="ARBA" id="ARBA00022692"/>
    </source>
</evidence>
<name>A0ABR8UD34_9BACL</name>
<evidence type="ECO:0000313" key="9">
    <source>
        <dbReference type="Proteomes" id="UP000626786"/>
    </source>
</evidence>
<feature type="transmembrane region" description="Helical" evidence="5">
    <location>
        <begin position="33"/>
        <end position="57"/>
    </location>
</feature>
<evidence type="ECO:0000256" key="5">
    <source>
        <dbReference type="SAM" id="Phobius"/>
    </source>
</evidence>
<feature type="domain" description="TM2" evidence="6">
    <location>
        <begin position="5"/>
        <end position="54"/>
    </location>
</feature>